<dbReference type="GO" id="GO:0046872">
    <property type="term" value="F:metal ion binding"/>
    <property type="evidence" value="ECO:0007669"/>
    <property type="project" value="UniProtKB-KW"/>
</dbReference>
<name>A0A6P8P8P3_GEOSA</name>
<feature type="compositionally biased region" description="Basic and acidic residues" evidence="14">
    <location>
        <begin position="361"/>
        <end position="374"/>
    </location>
</feature>
<dbReference type="SUPFAM" id="SSF52540">
    <property type="entry name" value="P-loop containing nucleoside triphosphate hydrolases"/>
    <property type="match status" value="1"/>
</dbReference>
<keyword evidence="7 13" id="KW-0547">Nucleotide-binding</keyword>
<comment type="similarity">
    <text evidence="2 13">Belongs to the ORC1 family.</text>
</comment>
<keyword evidence="16" id="KW-1185">Reference proteome</keyword>
<keyword evidence="9" id="KW-0460">Magnesium</keyword>
<dbReference type="InterPro" id="IPR041083">
    <property type="entry name" value="AAA_lid_10"/>
</dbReference>
<evidence type="ECO:0000313" key="17">
    <source>
        <dbReference type="RefSeq" id="XP_033771885.1"/>
    </source>
</evidence>
<evidence type="ECO:0000313" key="18">
    <source>
        <dbReference type="RefSeq" id="XP_033771886.1"/>
    </source>
</evidence>
<evidence type="ECO:0000256" key="2">
    <source>
        <dbReference type="ARBA" id="ARBA00008398"/>
    </source>
</evidence>
<comment type="subunit">
    <text evidence="13">ORC is composed of six subunits.</text>
</comment>
<keyword evidence="10 13" id="KW-0238">DNA-binding</keyword>
<dbReference type="Pfam" id="PF09079">
    <property type="entry name" value="WHD_Cdc6"/>
    <property type="match status" value="1"/>
</dbReference>
<dbReference type="InterPro" id="IPR015163">
    <property type="entry name" value="Cdc6_C"/>
</dbReference>
<dbReference type="SMART" id="SM00382">
    <property type="entry name" value="AAA"/>
    <property type="match status" value="1"/>
</dbReference>
<dbReference type="InterPro" id="IPR003959">
    <property type="entry name" value="ATPase_AAA_core"/>
</dbReference>
<dbReference type="FunFam" id="2.30.30.490:FF:000010">
    <property type="entry name" value="Origin recognition complex subunit 1"/>
    <property type="match status" value="1"/>
</dbReference>
<organism evidence="16 18">
    <name type="scientific">Geotrypetes seraphini</name>
    <name type="common">Gaboon caecilian</name>
    <name type="synonym">Caecilia seraphini</name>
    <dbReference type="NCBI Taxonomy" id="260995"/>
    <lineage>
        <taxon>Eukaryota</taxon>
        <taxon>Metazoa</taxon>
        <taxon>Chordata</taxon>
        <taxon>Craniata</taxon>
        <taxon>Vertebrata</taxon>
        <taxon>Euteleostomi</taxon>
        <taxon>Amphibia</taxon>
        <taxon>Gymnophiona</taxon>
        <taxon>Geotrypetes</taxon>
    </lineage>
</organism>
<dbReference type="GO" id="GO:0005664">
    <property type="term" value="C:nuclear origin of replication recognition complex"/>
    <property type="evidence" value="ECO:0007669"/>
    <property type="project" value="TreeGrafter"/>
</dbReference>
<dbReference type="GO" id="GO:0003682">
    <property type="term" value="F:chromatin binding"/>
    <property type="evidence" value="ECO:0007669"/>
    <property type="project" value="InterPro"/>
</dbReference>
<dbReference type="InterPro" id="IPR043151">
    <property type="entry name" value="BAH_sf"/>
</dbReference>
<dbReference type="GO" id="GO:0003688">
    <property type="term" value="F:DNA replication origin binding"/>
    <property type="evidence" value="ECO:0007669"/>
    <property type="project" value="TreeGrafter"/>
</dbReference>
<dbReference type="InterPro" id="IPR001025">
    <property type="entry name" value="BAH_dom"/>
</dbReference>
<dbReference type="SMART" id="SM00439">
    <property type="entry name" value="BAH"/>
    <property type="match status" value="1"/>
</dbReference>
<dbReference type="Gene3D" id="2.30.30.490">
    <property type="match status" value="1"/>
</dbReference>
<evidence type="ECO:0000256" key="4">
    <source>
        <dbReference type="ARBA" id="ARBA00022553"/>
    </source>
</evidence>
<proteinExistence type="inferred from homology"/>
<dbReference type="SUPFAM" id="SSF46785">
    <property type="entry name" value="Winged helix' DNA-binding domain"/>
    <property type="match status" value="1"/>
</dbReference>
<evidence type="ECO:0000256" key="10">
    <source>
        <dbReference type="ARBA" id="ARBA00023125"/>
    </source>
</evidence>
<dbReference type="RefSeq" id="XP_033771886.1">
    <property type="nucleotide sequence ID" value="XM_033915995.1"/>
</dbReference>
<evidence type="ECO:0000256" key="5">
    <source>
        <dbReference type="ARBA" id="ARBA00022705"/>
    </source>
</evidence>
<dbReference type="GO" id="GO:0005524">
    <property type="term" value="F:ATP binding"/>
    <property type="evidence" value="ECO:0007669"/>
    <property type="project" value="UniProtKB-KW"/>
</dbReference>
<evidence type="ECO:0000256" key="11">
    <source>
        <dbReference type="ARBA" id="ARBA00023242"/>
    </source>
</evidence>
<evidence type="ECO:0000313" key="16">
    <source>
        <dbReference type="Proteomes" id="UP000515159"/>
    </source>
</evidence>
<gene>
    <name evidence="17 18" type="primary">ORC1</name>
</gene>
<evidence type="ECO:0000256" key="7">
    <source>
        <dbReference type="ARBA" id="ARBA00022741"/>
    </source>
</evidence>
<feature type="domain" description="BAH" evidence="15">
    <location>
        <begin position="46"/>
        <end position="172"/>
    </location>
</feature>
<dbReference type="AlphaFoldDB" id="A0A6P8P8P3"/>
<dbReference type="CDD" id="cd08768">
    <property type="entry name" value="Cdc6_C"/>
    <property type="match status" value="1"/>
</dbReference>
<accession>A0A6P8P8P3</accession>
<comment type="subcellular location">
    <subcellularLocation>
        <location evidence="1 13">Nucleus</location>
    </subcellularLocation>
</comment>
<dbReference type="Pfam" id="PF17872">
    <property type="entry name" value="AAA_lid_10"/>
    <property type="match status" value="1"/>
</dbReference>
<evidence type="ECO:0000256" key="9">
    <source>
        <dbReference type="ARBA" id="ARBA00022842"/>
    </source>
</evidence>
<dbReference type="GeneID" id="117346447"/>
<dbReference type="GO" id="GO:0006270">
    <property type="term" value="P:DNA replication initiation"/>
    <property type="evidence" value="ECO:0007669"/>
    <property type="project" value="TreeGrafter"/>
</dbReference>
<reference evidence="17 18" key="1">
    <citation type="submission" date="2025-04" db="UniProtKB">
        <authorList>
            <consortium name="RefSeq"/>
        </authorList>
    </citation>
    <scope>IDENTIFICATION</scope>
</reference>
<comment type="subunit">
    <text evidence="12">Component of ORC, a complex composed of at least 6 subunits: ORC1, ORC2, ORC3, ORC4, ORC5 and ORC6. ORC is regulated in a cell-cycle dependent manner. It is sequentially assembled at the exit from anaphase of mitosis and disassembled as cells enter S phase. Interacts with CDC6 and KAT7/HBO1. Interacts with LRWD1 predominantly during the G1 phase and with less affinity during mitosis, when phosphorylated.</text>
</comment>
<dbReference type="RefSeq" id="XP_033771885.1">
    <property type="nucleotide sequence ID" value="XM_033915994.1"/>
</dbReference>
<dbReference type="FunFam" id="3.40.50.300:FF:000199">
    <property type="entry name" value="Origin recognition complex subunit 1"/>
    <property type="match status" value="1"/>
</dbReference>
<feature type="region of interest" description="Disordered" evidence="14">
    <location>
        <begin position="353"/>
        <end position="557"/>
    </location>
</feature>
<evidence type="ECO:0000256" key="13">
    <source>
        <dbReference type="RuleBase" id="RU365058"/>
    </source>
</evidence>
<keyword evidence="5 13" id="KW-0235">DNA replication</keyword>
<dbReference type="PANTHER" id="PTHR10763:SF23">
    <property type="entry name" value="ORIGIN RECOGNITION COMPLEX SUBUNIT 1"/>
    <property type="match status" value="1"/>
</dbReference>
<dbReference type="FunFam" id="1.10.8.60:FF:000062">
    <property type="entry name" value="Origin recognition complex subunit 1"/>
    <property type="match status" value="1"/>
</dbReference>
<keyword evidence="8 13" id="KW-0067">ATP-binding</keyword>
<dbReference type="InterPro" id="IPR036390">
    <property type="entry name" value="WH_DNA-bd_sf"/>
</dbReference>
<keyword evidence="4" id="KW-0597">Phosphoprotein</keyword>
<keyword evidence="11 13" id="KW-0539">Nucleus</keyword>
<sequence>MTRYFTRLKKRRIYSWVGEPTSKDRKLKTLHYKGLLVKSEDDAVGVRINIEDFILVEGEDDDRPYVARLLQLYENVTEHQSARHAIVQWFIHFEEIPIRKRKLLEREAHPQEIFLYQVPGCENDIDAETILGTVQVVQLAPNAQSPSRKRGENVLFVKQSWNGKNFQPLPSDLLTGSNVNRVSTASSTSSRLSPYPVLKKRADLDIICALEMETGQVNCRATRWKQGGTDIEPKLSASKCFLSKEQSTWRPEDRSCTPLARKKLQLTSPPKSQRSKLTRQDVLEQLLDEDAGIQALEPGANKRHIALTELSGFPKRARSEEEAIPCLKLRPLRLTRDHKAAIDEIILSPRKKSQTLTPTLKTEREPESCPKPEGENAVEEEVGRASRNKRIKTPLKQVTTPKSHSKTCADEEDVIETPRSQRKSAQKSSALIRQQLSADEEDVIETPRSQRKSAQKSSALIRQQLRFMGRSADLTENDTTYVPGKNIPDSSSSEAEDESESDDKSTRKSRPIPRTPCARTPVKTPRTPVSKSPRTPRLATPKIPERSQPPRKPGSVLEEARLRLHVSAVPESLPCREQEFQDIYNYVESKLIDGTGGCMYISGVPGTGKTATVQEVIRSLQRTVDEDELPSFQFIEINGMKLTDPHQTYVQILKMLTGQKATADHAAALLEKRFCTPAPKREATVLLVDELDLLWTRKQNVMYNLFEWPTHKQTKLIVLAIANTMDLPERIMMNRVASRLGLTRMSFQPYTYKQLQQIITSRLNRIKAFEDDAIQLISRKVAALSGDARRCLDICRRATEIAEFSTRKTGSHLVGMAHVMEALEEMFSSPYINAIRHASVQEQLFLRAVLAEFRRSGLEEATFQQVNHQHVALCRMEGFAPPNMSETMAVCQRLGACRLLLLEPSKNDLHLRVRLNVSQDDIMFALKEE</sequence>
<evidence type="ECO:0000256" key="12">
    <source>
        <dbReference type="ARBA" id="ARBA00046605"/>
    </source>
</evidence>
<dbReference type="Proteomes" id="UP000515159">
    <property type="component" value="Chromosome 12"/>
</dbReference>
<dbReference type="Pfam" id="PF00004">
    <property type="entry name" value="AAA"/>
    <property type="match status" value="1"/>
</dbReference>
<feature type="compositionally biased region" description="Polar residues" evidence="14">
    <location>
        <begin position="426"/>
        <end position="437"/>
    </location>
</feature>
<comment type="function">
    <text evidence="13">Component of the origin recognition complex (ORC) that binds origins of replication. DNA-binding is ATP-dependent, however specific DNA sequences that define origins of replication have not been identified so far. ORC is required to assemble the pre-replication complex necessary to initiate DNA replication.</text>
</comment>
<evidence type="ECO:0000256" key="8">
    <source>
        <dbReference type="ARBA" id="ARBA00022840"/>
    </source>
</evidence>
<evidence type="ECO:0000259" key="15">
    <source>
        <dbReference type="PROSITE" id="PS51038"/>
    </source>
</evidence>
<dbReference type="InterPro" id="IPR003593">
    <property type="entry name" value="AAA+_ATPase"/>
</dbReference>
<dbReference type="GO" id="GO:0033314">
    <property type="term" value="P:mitotic DNA replication checkpoint signaling"/>
    <property type="evidence" value="ECO:0007669"/>
    <property type="project" value="TreeGrafter"/>
</dbReference>
<dbReference type="Gene3D" id="3.40.50.300">
    <property type="entry name" value="P-loop containing nucleotide triphosphate hydrolases"/>
    <property type="match status" value="1"/>
</dbReference>
<dbReference type="Pfam" id="PF01426">
    <property type="entry name" value="BAH"/>
    <property type="match status" value="1"/>
</dbReference>
<protein>
    <recommendedName>
        <fullName evidence="3 13">Origin recognition complex subunit 1</fullName>
    </recommendedName>
</protein>
<keyword evidence="6" id="KW-0479">Metal-binding</keyword>
<evidence type="ECO:0000256" key="3">
    <source>
        <dbReference type="ARBA" id="ARBA00019081"/>
    </source>
</evidence>
<dbReference type="KEGG" id="gsh:117346447"/>
<evidence type="ECO:0000256" key="14">
    <source>
        <dbReference type="SAM" id="MobiDB-lite"/>
    </source>
</evidence>
<evidence type="ECO:0000256" key="1">
    <source>
        <dbReference type="ARBA" id="ARBA00004123"/>
    </source>
</evidence>
<dbReference type="InterPro" id="IPR050311">
    <property type="entry name" value="ORC1/CDC6"/>
</dbReference>
<dbReference type="CTD" id="4998"/>
<dbReference type="GO" id="GO:0016887">
    <property type="term" value="F:ATP hydrolysis activity"/>
    <property type="evidence" value="ECO:0007669"/>
    <property type="project" value="InterPro"/>
</dbReference>
<dbReference type="InterPro" id="IPR027417">
    <property type="entry name" value="P-loop_NTPase"/>
</dbReference>
<dbReference type="SMART" id="SM01074">
    <property type="entry name" value="Cdc6_C"/>
    <property type="match status" value="1"/>
</dbReference>
<dbReference type="OrthoDB" id="1926878at2759"/>
<dbReference type="PANTHER" id="PTHR10763">
    <property type="entry name" value="CELL DIVISION CONTROL PROTEIN 6-RELATED"/>
    <property type="match status" value="1"/>
</dbReference>
<evidence type="ECO:0000256" key="6">
    <source>
        <dbReference type="ARBA" id="ARBA00022723"/>
    </source>
</evidence>
<dbReference type="PROSITE" id="PS51038">
    <property type="entry name" value="BAH"/>
    <property type="match status" value="1"/>
</dbReference>